<evidence type="ECO:0000256" key="2">
    <source>
        <dbReference type="ARBA" id="ARBA00009054"/>
    </source>
</evidence>
<dbReference type="InterPro" id="IPR009012">
    <property type="entry name" value="GrpE_head"/>
</dbReference>
<organism evidence="8 9">
    <name type="scientific">Orbilia brochopaga</name>
    <dbReference type="NCBI Taxonomy" id="3140254"/>
    <lineage>
        <taxon>Eukaryota</taxon>
        <taxon>Fungi</taxon>
        <taxon>Dikarya</taxon>
        <taxon>Ascomycota</taxon>
        <taxon>Pezizomycotina</taxon>
        <taxon>Orbiliomycetes</taxon>
        <taxon>Orbiliales</taxon>
        <taxon>Orbiliaceae</taxon>
        <taxon>Orbilia</taxon>
    </lineage>
</organism>
<evidence type="ECO:0000256" key="4">
    <source>
        <dbReference type="RuleBase" id="RU000640"/>
    </source>
</evidence>
<evidence type="ECO:0000313" key="8">
    <source>
        <dbReference type="EMBL" id="KAK6359402.1"/>
    </source>
</evidence>
<evidence type="ECO:0000256" key="1">
    <source>
        <dbReference type="ARBA" id="ARBA00004305"/>
    </source>
</evidence>
<dbReference type="Gene3D" id="2.30.22.10">
    <property type="entry name" value="Head domain of nucleotide exchange factor GrpE"/>
    <property type="match status" value="1"/>
</dbReference>
<dbReference type="InterPro" id="IPR013805">
    <property type="entry name" value="GrpE_CC"/>
</dbReference>
<dbReference type="SUPFAM" id="SSF51064">
    <property type="entry name" value="Head domain of nucleotide exchange factor GrpE"/>
    <property type="match status" value="1"/>
</dbReference>
<name>A0AAV9VD74_9PEZI</name>
<keyword evidence="4" id="KW-0496">Mitochondrion</keyword>
<dbReference type="SUPFAM" id="SSF58014">
    <property type="entry name" value="Coiled-coil domain of nucleotide exchange factor GrpE"/>
    <property type="match status" value="1"/>
</dbReference>
<protein>
    <recommendedName>
        <fullName evidence="4">GrpE protein homolog</fullName>
    </recommendedName>
</protein>
<dbReference type="GO" id="GO:0030150">
    <property type="term" value="P:protein import into mitochondrial matrix"/>
    <property type="evidence" value="ECO:0007669"/>
    <property type="project" value="TreeGrafter"/>
</dbReference>
<dbReference type="InterPro" id="IPR000740">
    <property type="entry name" value="GrpE"/>
</dbReference>
<feature type="coiled-coil region" evidence="6">
    <location>
        <begin position="92"/>
        <end position="126"/>
    </location>
</feature>
<dbReference type="GO" id="GO:0051087">
    <property type="term" value="F:protein-folding chaperone binding"/>
    <property type="evidence" value="ECO:0007669"/>
    <property type="project" value="InterPro"/>
</dbReference>
<comment type="similarity">
    <text evidence="2 5">Belongs to the GrpE family.</text>
</comment>
<feature type="compositionally biased region" description="Polar residues" evidence="7">
    <location>
        <begin position="43"/>
        <end position="65"/>
    </location>
</feature>
<dbReference type="GO" id="GO:0006457">
    <property type="term" value="P:protein folding"/>
    <property type="evidence" value="ECO:0007669"/>
    <property type="project" value="InterPro"/>
</dbReference>
<proteinExistence type="inferred from homology"/>
<sequence>MLRRTILSHARTRPFSSLTAAATRASPSSLSIPSSAAPRLLQRPQTWRNTAAGSRWSSTEASSTEKPAETAPQPDAAAKQEAPKAAAEPPAVEKLQKELEAKTKEVADLKDKYMRAVADFRNLQERTTREVKAAKDFAIQKFAKDLLESIDNLDRALTSQSTPSNDPAKEFQNLYDGLKMTEKVLMGTLEKHGLIRFNPIGEKFNPNLHEATFEAPMEGKEPGTVFHVQSKGYQLNGRVLRAAQVGVVKAP</sequence>
<gene>
    <name evidence="8" type="primary">MGE1</name>
    <name evidence="8" type="ORF">TWF696_000562</name>
</gene>
<keyword evidence="6" id="KW-0175">Coiled coil</keyword>
<keyword evidence="3 4" id="KW-0143">Chaperone</keyword>
<dbReference type="FunFam" id="2.30.22.10:FF:000002">
    <property type="entry name" value="GrpE protein homolog"/>
    <property type="match status" value="1"/>
</dbReference>
<comment type="function">
    <text evidence="4">Essential component of the PAM complex, a complex required for the translocation of transit peptide-containing proteins from the inner membrane into the mitochondrial matrix in an ATP-dependent manner.</text>
</comment>
<dbReference type="EMBL" id="JAVHNQ010000001">
    <property type="protein sequence ID" value="KAK6359402.1"/>
    <property type="molecule type" value="Genomic_DNA"/>
</dbReference>
<comment type="subcellular location">
    <subcellularLocation>
        <location evidence="1 4">Mitochondrion matrix</location>
    </subcellularLocation>
</comment>
<feature type="region of interest" description="Disordered" evidence="7">
    <location>
        <begin position="19"/>
        <end position="92"/>
    </location>
</feature>
<dbReference type="PRINTS" id="PR00773">
    <property type="entry name" value="GRPEPROTEIN"/>
</dbReference>
<dbReference type="GO" id="GO:0051082">
    <property type="term" value="F:unfolded protein binding"/>
    <property type="evidence" value="ECO:0007669"/>
    <property type="project" value="TreeGrafter"/>
</dbReference>
<dbReference type="CDD" id="cd00446">
    <property type="entry name" value="GrpE"/>
    <property type="match status" value="1"/>
</dbReference>
<dbReference type="GO" id="GO:0000774">
    <property type="term" value="F:adenyl-nucleotide exchange factor activity"/>
    <property type="evidence" value="ECO:0007669"/>
    <property type="project" value="InterPro"/>
</dbReference>
<reference evidence="8 9" key="1">
    <citation type="submission" date="2019-10" db="EMBL/GenBank/DDBJ databases">
        <authorList>
            <person name="Palmer J.M."/>
        </authorList>
    </citation>
    <scope>NUCLEOTIDE SEQUENCE [LARGE SCALE GENOMIC DNA]</scope>
    <source>
        <strain evidence="8 9">TWF696</strain>
    </source>
</reference>
<dbReference type="HAMAP" id="MF_01151">
    <property type="entry name" value="GrpE"/>
    <property type="match status" value="1"/>
</dbReference>
<dbReference type="PANTHER" id="PTHR21237">
    <property type="entry name" value="GRPE PROTEIN"/>
    <property type="match status" value="1"/>
</dbReference>
<dbReference type="GO" id="GO:0001405">
    <property type="term" value="C:PAM complex, Tim23 associated import motor"/>
    <property type="evidence" value="ECO:0007669"/>
    <property type="project" value="TreeGrafter"/>
</dbReference>
<evidence type="ECO:0000256" key="6">
    <source>
        <dbReference type="SAM" id="Coils"/>
    </source>
</evidence>
<evidence type="ECO:0000256" key="3">
    <source>
        <dbReference type="ARBA" id="ARBA00023186"/>
    </source>
</evidence>
<dbReference type="PANTHER" id="PTHR21237:SF23">
    <property type="entry name" value="GRPE PROTEIN HOMOLOG, MITOCHONDRIAL"/>
    <property type="match status" value="1"/>
</dbReference>
<dbReference type="Proteomes" id="UP001375240">
    <property type="component" value="Unassembled WGS sequence"/>
</dbReference>
<dbReference type="PROSITE" id="PS01071">
    <property type="entry name" value="GRPE"/>
    <property type="match status" value="1"/>
</dbReference>
<feature type="compositionally biased region" description="Low complexity" evidence="7">
    <location>
        <begin position="71"/>
        <end position="90"/>
    </location>
</feature>
<evidence type="ECO:0000313" key="9">
    <source>
        <dbReference type="Proteomes" id="UP001375240"/>
    </source>
</evidence>
<dbReference type="AlphaFoldDB" id="A0AAV9VD74"/>
<comment type="caution">
    <text evidence="8">The sequence shown here is derived from an EMBL/GenBank/DDBJ whole genome shotgun (WGS) entry which is preliminary data.</text>
</comment>
<accession>A0AAV9VD74</accession>
<keyword evidence="9" id="KW-1185">Reference proteome</keyword>
<evidence type="ECO:0000256" key="7">
    <source>
        <dbReference type="SAM" id="MobiDB-lite"/>
    </source>
</evidence>
<dbReference type="Gene3D" id="3.90.20.20">
    <property type="match status" value="1"/>
</dbReference>
<feature type="compositionally biased region" description="Low complexity" evidence="7">
    <location>
        <begin position="24"/>
        <end position="41"/>
    </location>
</feature>
<evidence type="ECO:0000256" key="5">
    <source>
        <dbReference type="RuleBase" id="RU004478"/>
    </source>
</evidence>
<dbReference type="Pfam" id="PF01025">
    <property type="entry name" value="GrpE"/>
    <property type="match status" value="1"/>
</dbReference>
<dbReference type="GO" id="GO:0042803">
    <property type="term" value="F:protein homodimerization activity"/>
    <property type="evidence" value="ECO:0007669"/>
    <property type="project" value="InterPro"/>
</dbReference>